<dbReference type="Pfam" id="PF26639">
    <property type="entry name" value="Het-6_barrel"/>
    <property type="match status" value="1"/>
</dbReference>
<dbReference type="Pfam" id="PF06985">
    <property type="entry name" value="HET"/>
    <property type="match status" value="1"/>
</dbReference>
<feature type="domain" description="Heterokaryon incompatibility" evidence="1">
    <location>
        <begin position="51"/>
        <end position="242"/>
    </location>
</feature>
<dbReference type="Proteomes" id="UP001174997">
    <property type="component" value="Unassembled WGS sequence"/>
</dbReference>
<dbReference type="EMBL" id="JAULSY010000119">
    <property type="protein sequence ID" value="KAK0664541.1"/>
    <property type="molecule type" value="Genomic_DNA"/>
</dbReference>
<accession>A0AA40D659</accession>
<evidence type="ECO:0000259" key="1">
    <source>
        <dbReference type="Pfam" id="PF06985"/>
    </source>
</evidence>
<dbReference type="AlphaFoldDB" id="A0AA40D659"/>
<evidence type="ECO:0000313" key="3">
    <source>
        <dbReference type="Proteomes" id="UP001174997"/>
    </source>
</evidence>
<protein>
    <submittedName>
        <fullName evidence="2">Heterokaryon incompatibility protein-domain-containing protein</fullName>
    </submittedName>
</protein>
<dbReference type="PANTHER" id="PTHR24148">
    <property type="entry name" value="ANKYRIN REPEAT DOMAIN-CONTAINING PROTEIN 39 HOMOLOG-RELATED"/>
    <property type="match status" value="1"/>
</dbReference>
<dbReference type="InterPro" id="IPR010730">
    <property type="entry name" value="HET"/>
</dbReference>
<comment type="caution">
    <text evidence="2">The sequence shown here is derived from an EMBL/GenBank/DDBJ whole genome shotgun (WGS) entry which is preliminary data.</text>
</comment>
<reference evidence="2" key="1">
    <citation type="submission" date="2023-06" db="EMBL/GenBank/DDBJ databases">
        <title>Genome-scale phylogeny and comparative genomics of the fungal order Sordariales.</title>
        <authorList>
            <consortium name="Lawrence Berkeley National Laboratory"/>
            <person name="Hensen N."/>
            <person name="Bonometti L."/>
            <person name="Westerberg I."/>
            <person name="Brannstrom I.O."/>
            <person name="Guillou S."/>
            <person name="Cros-Aarteil S."/>
            <person name="Calhoun S."/>
            <person name="Haridas S."/>
            <person name="Kuo A."/>
            <person name="Mondo S."/>
            <person name="Pangilinan J."/>
            <person name="Riley R."/>
            <person name="Labutti K."/>
            <person name="Andreopoulos B."/>
            <person name="Lipzen A."/>
            <person name="Chen C."/>
            <person name="Yanf M."/>
            <person name="Daum C."/>
            <person name="Ng V."/>
            <person name="Clum A."/>
            <person name="Steindorff A."/>
            <person name="Ohm R."/>
            <person name="Martin F."/>
            <person name="Silar P."/>
            <person name="Natvig D."/>
            <person name="Lalanne C."/>
            <person name="Gautier V."/>
            <person name="Ament-Velasquez S.L."/>
            <person name="Kruys A."/>
            <person name="Hutchinson M.I."/>
            <person name="Powell A.J."/>
            <person name="Barry K."/>
            <person name="Miller A.N."/>
            <person name="Grigoriev I.V."/>
            <person name="Debuchy R."/>
            <person name="Gladieux P."/>
            <person name="Thoren M.H."/>
            <person name="Johannesson H."/>
        </authorList>
    </citation>
    <scope>NUCLEOTIDE SEQUENCE</scope>
    <source>
        <strain evidence="2">CBS 307.81</strain>
    </source>
</reference>
<organism evidence="2 3">
    <name type="scientific">Cercophora samala</name>
    <dbReference type="NCBI Taxonomy" id="330535"/>
    <lineage>
        <taxon>Eukaryota</taxon>
        <taxon>Fungi</taxon>
        <taxon>Dikarya</taxon>
        <taxon>Ascomycota</taxon>
        <taxon>Pezizomycotina</taxon>
        <taxon>Sordariomycetes</taxon>
        <taxon>Sordariomycetidae</taxon>
        <taxon>Sordariales</taxon>
        <taxon>Lasiosphaeriaceae</taxon>
        <taxon>Cercophora</taxon>
    </lineage>
</organism>
<dbReference type="InterPro" id="IPR052895">
    <property type="entry name" value="HetReg/Transcr_Mod"/>
</dbReference>
<name>A0AA40D659_9PEZI</name>
<proteinExistence type="predicted"/>
<evidence type="ECO:0000313" key="2">
    <source>
        <dbReference type="EMBL" id="KAK0664541.1"/>
    </source>
</evidence>
<sequence length="680" mass="78288">MTLYNRPLNPEACEIRCVRFQQHEAPASHPFDSRPIMLEMRIVSLNDSLPFSALSYVWGDSKDTVDIAVNNSTFAATKNLHAALQELDQIHTGWLWIDALCIDMSNNEERAQQVSYMHKVYSIAHQVYLWLGPGSIYTDMVMAYIAKHGPEAVSLKAEFRRLSWGDPQNADLRRELERCMFFTVSAEDETTKITCPDSKLGSFYYRLVEHWMQSELFKRIVETALEDILSRTYWNRIWIIQELVLAKSPIIMVGKGHMPLGYFTATIDALHHWSIFTQWLSHDPGRRVSRILRLPDAWYPIRPIVIRQLLEKESEDETDVFTTILWTTIPTVSRPFYTATDSRDILYGLLALRSQILKRSNFDIQADYNRSVAEVFTILTRALLHHPQVQSSKSPSKCFLLDQSPPNSPYGPLGLPTWVPNWKEVGLHGITLLPIGRIGDFNACGSRPAVIELSTGIWENDRVLRLSGYEVDEIQDVMERPAWEVPALHQTEYFRLIAKFTDLGTRSRTEEEQIWRTVACISGRRIRMDLEGNQFPLIREGAPDIWRKMMRGKRIRVNSLTPRERDILAGGRFRSRKEKNKVFAGKNVAFLTSVERSIALFAHKDRKLFKTKKGMLGLGREGVEKGDLVTILWGNTTPIVLQRRQTVDSTFYFRGDAYIDGLMFGEFLGTKPLEKTFCIY</sequence>
<keyword evidence="3" id="KW-1185">Reference proteome</keyword>
<gene>
    <name evidence="2" type="ORF">QBC41DRAFT_17804</name>
</gene>
<dbReference type="PANTHER" id="PTHR24148:SF79">
    <property type="entry name" value="HETEROKARYON INCOMPATIBILITY DOMAIN-CONTAINING PROTEIN"/>
    <property type="match status" value="1"/>
</dbReference>